<evidence type="ECO:0000256" key="1">
    <source>
        <dbReference type="ARBA" id="ARBA00022801"/>
    </source>
</evidence>
<comment type="caution">
    <text evidence="3">The sequence shown here is derived from an EMBL/GenBank/DDBJ whole genome shotgun (WGS) entry which is preliminary data.</text>
</comment>
<dbReference type="NCBIfam" id="TIGR01076">
    <property type="entry name" value="sortase_fam"/>
    <property type="match status" value="1"/>
</dbReference>
<name>A0A1F6AA21_9BACT</name>
<gene>
    <name evidence="3" type="ORF">A3D03_05820</name>
</gene>
<proteinExistence type="predicted"/>
<evidence type="ECO:0008006" key="5">
    <source>
        <dbReference type="Google" id="ProtNLM"/>
    </source>
</evidence>
<sequence>MLFFAHRSKPVSKLSILLISSGLFIVVWVSYPIIAFNIFYASKFETIIRPVPEDNKSASVLLPDNNLINALETIKTDYTKASTWFPKAVKNVTWEQNKSNYYRLSIPKLKIENASVLFEDEDLTKGLIQFTGPPPGNYGNVVIFGHSSLPFIYNPRDYKTIFTKLPDLKVDDDILVNIDNITYNYKVSELKITTPDDLSVLTQEYNNAYLTLITCVPPGTSYKRLIIKSILSTT</sequence>
<dbReference type="STRING" id="1798384.A3D03_05820"/>
<dbReference type="AlphaFoldDB" id="A0A1F6AA21"/>
<dbReference type="InterPro" id="IPR023365">
    <property type="entry name" value="Sortase_dom-sf"/>
</dbReference>
<dbReference type="SUPFAM" id="SSF63817">
    <property type="entry name" value="Sortase"/>
    <property type="match status" value="1"/>
</dbReference>
<organism evidence="3 4">
    <name type="scientific">Candidatus Gottesmanbacteria bacterium RIFCSPHIGHO2_02_FULL_40_13</name>
    <dbReference type="NCBI Taxonomy" id="1798384"/>
    <lineage>
        <taxon>Bacteria</taxon>
        <taxon>Candidatus Gottesmaniibacteriota</taxon>
    </lineage>
</organism>
<keyword evidence="1" id="KW-0378">Hydrolase</keyword>
<evidence type="ECO:0000256" key="2">
    <source>
        <dbReference type="SAM" id="Phobius"/>
    </source>
</evidence>
<keyword evidence="2" id="KW-0812">Transmembrane</keyword>
<evidence type="ECO:0000313" key="4">
    <source>
        <dbReference type="Proteomes" id="UP000177092"/>
    </source>
</evidence>
<dbReference type="Gene3D" id="2.40.260.10">
    <property type="entry name" value="Sortase"/>
    <property type="match status" value="1"/>
</dbReference>
<dbReference type="GO" id="GO:0016787">
    <property type="term" value="F:hydrolase activity"/>
    <property type="evidence" value="ECO:0007669"/>
    <property type="project" value="UniProtKB-KW"/>
</dbReference>
<dbReference type="Pfam" id="PF04203">
    <property type="entry name" value="Sortase"/>
    <property type="match status" value="1"/>
</dbReference>
<evidence type="ECO:0000313" key="3">
    <source>
        <dbReference type="EMBL" id="OGG21137.1"/>
    </source>
</evidence>
<protein>
    <recommendedName>
        <fullName evidence="5">Sortase</fullName>
    </recommendedName>
</protein>
<accession>A0A1F6AA21</accession>
<dbReference type="Proteomes" id="UP000177092">
    <property type="component" value="Unassembled WGS sequence"/>
</dbReference>
<reference evidence="3 4" key="1">
    <citation type="journal article" date="2016" name="Nat. Commun.">
        <title>Thousands of microbial genomes shed light on interconnected biogeochemical processes in an aquifer system.</title>
        <authorList>
            <person name="Anantharaman K."/>
            <person name="Brown C.T."/>
            <person name="Hug L.A."/>
            <person name="Sharon I."/>
            <person name="Castelle C.J."/>
            <person name="Probst A.J."/>
            <person name="Thomas B.C."/>
            <person name="Singh A."/>
            <person name="Wilkins M.J."/>
            <person name="Karaoz U."/>
            <person name="Brodie E.L."/>
            <person name="Williams K.H."/>
            <person name="Hubbard S.S."/>
            <person name="Banfield J.F."/>
        </authorList>
    </citation>
    <scope>NUCLEOTIDE SEQUENCE [LARGE SCALE GENOMIC DNA]</scope>
</reference>
<feature type="transmembrane region" description="Helical" evidence="2">
    <location>
        <begin position="16"/>
        <end position="40"/>
    </location>
</feature>
<keyword evidence="2" id="KW-0472">Membrane</keyword>
<keyword evidence="2" id="KW-1133">Transmembrane helix</keyword>
<dbReference type="EMBL" id="MFJN01000028">
    <property type="protein sequence ID" value="OGG21137.1"/>
    <property type="molecule type" value="Genomic_DNA"/>
</dbReference>
<dbReference type="InterPro" id="IPR005754">
    <property type="entry name" value="Sortase"/>
</dbReference>